<dbReference type="EMBL" id="CAJOBI010183147">
    <property type="protein sequence ID" value="CAF4933903.1"/>
    <property type="molecule type" value="Genomic_DNA"/>
</dbReference>
<accession>A0A8S3CNX9</accession>
<organism evidence="2 3">
    <name type="scientific">Rotaria magnacalcarata</name>
    <dbReference type="NCBI Taxonomy" id="392030"/>
    <lineage>
        <taxon>Eukaryota</taxon>
        <taxon>Metazoa</taxon>
        <taxon>Spiralia</taxon>
        <taxon>Gnathifera</taxon>
        <taxon>Rotifera</taxon>
        <taxon>Eurotatoria</taxon>
        <taxon>Bdelloidea</taxon>
        <taxon>Philodinida</taxon>
        <taxon>Philodinidae</taxon>
        <taxon>Rotaria</taxon>
    </lineage>
</organism>
<sequence length="69" mass="7140">MNVQDHSIVSTPLINSFTAITPAILGTTSVNTPSPSSLSSRPLSSSHELHHQHSSTASTPISTTNVTSA</sequence>
<reference evidence="2" key="1">
    <citation type="submission" date="2021-02" db="EMBL/GenBank/DDBJ databases">
        <authorList>
            <person name="Nowell W R."/>
        </authorList>
    </citation>
    <scope>NUCLEOTIDE SEQUENCE</scope>
</reference>
<feature type="compositionally biased region" description="Low complexity" evidence="1">
    <location>
        <begin position="33"/>
        <end position="46"/>
    </location>
</feature>
<comment type="caution">
    <text evidence="2">The sequence shown here is derived from an EMBL/GenBank/DDBJ whole genome shotgun (WGS) entry which is preliminary data.</text>
</comment>
<feature type="compositionally biased region" description="Polar residues" evidence="1">
    <location>
        <begin position="56"/>
        <end position="69"/>
    </location>
</feature>
<dbReference type="AlphaFoldDB" id="A0A8S3CNX9"/>
<evidence type="ECO:0000256" key="1">
    <source>
        <dbReference type="SAM" id="MobiDB-lite"/>
    </source>
</evidence>
<dbReference type="Proteomes" id="UP000676336">
    <property type="component" value="Unassembled WGS sequence"/>
</dbReference>
<name>A0A8S3CNX9_9BILA</name>
<proteinExistence type="predicted"/>
<feature type="region of interest" description="Disordered" evidence="1">
    <location>
        <begin position="26"/>
        <end position="69"/>
    </location>
</feature>
<evidence type="ECO:0000313" key="3">
    <source>
        <dbReference type="Proteomes" id="UP000676336"/>
    </source>
</evidence>
<gene>
    <name evidence="2" type="ORF">SMN809_LOCUS53313</name>
</gene>
<evidence type="ECO:0000313" key="2">
    <source>
        <dbReference type="EMBL" id="CAF4933903.1"/>
    </source>
</evidence>
<feature type="non-terminal residue" evidence="2">
    <location>
        <position position="69"/>
    </location>
</feature>
<protein>
    <submittedName>
        <fullName evidence="2">Uncharacterized protein</fullName>
    </submittedName>
</protein>